<dbReference type="SMART" id="SM00073">
    <property type="entry name" value="HPT"/>
    <property type="match status" value="1"/>
</dbReference>
<dbReference type="GO" id="GO:0006935">
    <property type="term" value="P:chemotaxis"/>
    <property type="evidence" value="ECO:0007669"/>
    <property type="project" value="UniProtKB-KW"/>
</dbReference>
<reference evidence="16 17" key="1">
    <citation type="submission" date="2018-05" db="EMBL/GenBank/DDBJ databases">
        <title>Genomic Encyclopedia of Type Strains, Phase IV (KMG-IV): sequencing the most valuable type-strain genomes for metagenomic binning, comparative biology and taxonomic classification.</title>
        <authorList>
            <person name="Goeker M."/>
        </authorList>
    </citation>
    <scope>NUCLEOTIDE SEQUENCE [LARGE SCALE GENOMIC DNA]</scope>
    <source>
        <strain evidence="16 17">DSM 23606</strain>
    </source>
</reference>
<evidence type="ECO:0000259" key="14">
    <source>
        <dbReference type="PROSITE" id="PS50851"/>
    </source>
</evidence>
<keyword evidence="7" id="KW-0547">Nucleotide-binding</keyword>
<evidence type="ECO:0000256" key="12">
    <source>
        <dbReference type="PROSITE-ProRule" id="PRU00110"/>
    </source>
</evidence>
<dbReference type="Proteomes" id="UP000246569">
    <property type="component" value="Unassembled WGS sequence"/>
</dbReference>
<dbReference type="CDD" id="cd00088">
    <property type="entry name" value="HPT"/>
    <property type="match status" value="1"/>
</dbReference>
<dbReference type="PANTHER" id="PTHR43395">
    <property type="entry name" value="SENSOR HISTIDINE KINASE CHEA"/>
    <property type="match status" value="1"/>
</dbReference>
<dbReference type="Pfam" id="PF02895">
    <property type="entry name" value="H-kinase_dim"/>
    <property type="match status" value="1"/>
</dbReference>
<dbReference type="SUPFAM" id="SSF47384">
    <property type="entry name" value="Homodimeric domain of signal transducing histidine kinase"/>
    <property type="match status" value="1"/>
</dbReference>
<dbReference type="Gene3D" id="1.20.120.160">
    <property type="entry name" value="HPT domain"/>
    <property type="match status" value="1"/>
</dbReference>
<dbReference type="SUPFAM" id="SSF55874">
    <property type="entry name" value="ATPase domain of HSP90 chaperone/DNA topoisomerase II/histidine kinase"/>
    <property type="match status" value="1"/>
</dbReference>
<dbReference type="GO" id="GO:0005737">
    <property type="term" value="C:cytoplasm"/>
    <property type="evidence" value="ECO:0007669"/>
    <property type="project" value="InterPro"/>
</dbReference>
<keyword evidence="4" id="KW-0145">Chemotaxis</keyword>
<dbReference type="Pfam" id="PF02518">
    <property type="entry name" value="HATPase_c"/>
    <property type="match status" value="1"/>
</dbReference>
<keyword evidence="6" id="KW-0808">Transferase</keyword>
<evidence type="ECO:0000256" key="11">
    <source>
        <dbReference type="ARBA" id="ARBA00035100"/>
    </source>
</evidence>
<feature type="domain" description="HPt" evidence="15">
    <location>
        <begin position="2"/>
        <end position="106"/>
    </location>
</feature>
<dbReference type="PRINTS" id="PR00344">
    <property type="entry name" value="BCTRLSENSOR"/>
</dbReference>
<dbReference type="CDD" id="cd16916">
    <property type="entry name" value="HATPase_CheA-like"/>
    <property type="match status" value="1"/>
</dbReference>
<keyword evidence="9" id="KW-0067">ATP-binding</keyword>
<dbReference type="EC" id="2.7.13.3" evidence="2"/>
<comment type="catalytic activity">
    <reaction evidence="1">
        <text>ATP + protein L-histidine = ADP + protein N-phospho-L-histidine.</text>
        <dbReference type="EC" id="2.7.13.3"/>
    </reaction>
</comment>
<dbReference type="Pfam" id="PF01584">
    <property type="entry name" value="CheW"/>
    <property type="match status" value="1"/>
</dbReference>
<dbReference type="InterPro" id="IPR036061">
    <property type="entry name" value="CheW-like_dom_sf"/>
</dbReference>
<dbReference type="Gene3D" id="3.30.565.10">
    <property type="entry name" value="Histidine kinase-like ATPase, C-terminal domain"/>
    <property type="match status" value="1"/>
</dbReference>
<dbReference type="AlphaFoldDB" id="A0A317MQL0"/>
<evidence type="ECO:0000256" key="4">
    <source>
        <dbReference type="ARBA" id="ARBA00022500"/>
    </source>
</evidence>
<dbReference type="SMART" id="SM00387">
    <property type="entry name" value="HATPase_c"/>
    <property type="match status" value="1"/>
</dbReference>
<feature type="domain" description="CheW-like" evidence="14">
    <location>
        <begin position="581"/>
        <end position="712"/>
    </location>
</feature>
<evidence type="ECO:0000256" key="3">
    <source>
        <dbReference type="ARBA" id="ARBA00021495"/>
    </source>
</evidence>
<evidence type="ECO:0000256" key="8">
    <source>
        <dbReference type="ARBA" id="ARBA00022777"/>
    </source>
</evidence>
<evidence type="ECO:0000259" key="13">
    <source>
        <dbReference type="PROSITE" id="PS50109"/>
    </source>
</evidence>
<evidence type="ECO:0000256" key="1">
    <source>
        <dbReference type="ARBA" id="ARBA00000085"/>
    </source>
</evidence>
<dbReference type="InterPro" id="IPR036097">
    <property type="entry name" value="HisK_dim/P_sf"/>
</dbReference>
<dbReference type="GO" id="GO:0000155">
    <property type="term" value="F:phosphorelay sensor kinase activity"/>
    <property type="evidence" value="ECO:0007669"/>
    <property type="project" value="InterPro"/>
</dbReference>
<accession>A0A317MQL0</accession>
<dbReference type="InterPro" id="IPR003594">
    <property type="entry name" value="HATPase_dom"/>
</dbReference>
<dbReference type="SUPFAM" id="SSF47226">
    <property type="entry name" value="Histidine-containing phosphotransfer domain, HPT domain"/>
    <property type="match status" value="1"/>
</dbReference>
<name>A0A317MQL0_9GAMM</name>
<dbReference type="InterPro" id="IPR004358">
    <property type="entry name" value="Sig_transdc_His_kin-like_C"/>
</dbReference>
<dbReference type="GO" id="GO:0005524">
    <property type="term" value="F:ATP binding"/>
    <property type="evidence" value="ECO:0007669"/>
    <property type="project" value="UniProtKB-KW"/>
</dbReference>
<comment type="function">
    <text evidence="11">Involved in the transmission of sensory signals from the chemoreceptors to the flagellar motors. CheA is autophosphorylated; it can transfer its phosphate group to either CheB or CheY.</text>
</comment>
<keyword evidence="5 12" id="KW-0597">Phosphoprotein</keyword>
<dbReference type="Gene3D" id="2.30.30.40">
    <property type="entry name" value="SH3 Domains"/>
    <property type="match status" value="1"/>
</dbReference>
<dbReference type="InterPro" id="IPR008207">
    <property type="entry name" value="Sig_transdc_His_kin_Hpt_dom"/>
</dbReference>
<dbReference type="PROSITE" id="PS50109">
    <property type="entry name" value="HIS_KIN"/>
    <property type="match status" value="1"/>
</dbReference>
<feature type="modified residue" description="Phosphohistidine" evidence="12">
    <location>
        <position position="49"/>
    </location>
</feature>
<evidence type="ECO:0000313" key="17">
    <source>
        <dbReference type="Proteomes" id="UP000246569"/>
    </source>
</evidence>
<dbReference type="InterPro" id="IPR002545">
    <property type="entry name" value="CheW-lke_dom"/>
</dbReference>
<evidence type="ECO:0000256" key="10">
    <source>
        <dbReference type="ARBA" id="ARBA00023012"/>
    </source>
</evidence>
<keyword evidence="10" id="KW-0902">Two-component regulatory system</keyword>
<evidence type="ECO:0000256" key="2">
    <source>
        <dbReference type="ARBA" id="ARBA00012438"/>
    </source>
</evidence>
<keyword evidence="17" id="KW-1185">Reference proteome</keyword>
<proteinExistence type="predicted"/>
<comment type="caution">
    <text evidence="16">The sequence shown here is derived from an EMBL/GenBank/DDBJ whole genome shotgun (WGS) entry which is preliminary data.</text>
</comment>
<dbReference type="InterPro" id="IPR036641">
    <property type="entry name" value="HPT_dom_sf"/>
</dbReference>
<feature type="domain" description="Histidine kinase" evidence="13">
    <location>
        <begin position="372"/>
        <end position="579"/>
    </location>
</feature>
<dbReference type="SMART" id="SM01231">
    <property type="entry name" value="H-kinase_dim"/>
    <property type="match status" value="1"/>
</dbReference>
<protein>
    <recommendedName>
        <fullName evidence="3">Chemotaxis protein CheA</fullName>
        <ecNumber evidence="2">2.7.13.3</ecNumber>
    </recommendedName>
</protein>
<evidence type="ECO:0000259" key="15">
    <source>
        <dbReference type="PROSITE" id="PS50894"/>
    </source>
</evidence>
<dbReference type="SMART" id="SM00260">
    <property type="entry name" value="CheW"/>
    <property type="match status" value="1"/>
</dbReference>
<dbReference type="InterPro" id="IPR051315">
    <property type="entry name" value="Bact_Chemotaxis_CheA"/>
</dbReference>
<dbReference type="PROSITE" id="PS50894">
    <property type="entry name" value="HPT"/>
    <property type="match status" value="1"/>
</dbReference>
<keyword evidence="8 16" id="KW-0418">Kinase</keyword>
<organism evidence="16 17">
    <name type="scientific">Plasticicumulans acidivorans</name>
    <dbReference type="NCBI Taxonomy" id="886464"/>
    <lineage>
        <taxon>Bacteria</taxon>
        <taxon>Pseudomonadati</taxon>
        <taxon>Pseudomonadota</taxon>
        <taxon>Gammaproteobacteria</taxon>
        <taxon>Candidatus Competibacteraceae</taxon>
        <taxon>Plasticicumulans</taxon>
    </lineage>
</organism>
<evidence type="ECO:0000256" key="6">
    <source>
        <dbReference type="ARBA" id="ARBA00022679"/>
    </source>
</evidence>
<evidence type="ECO:0000256" key="5">
    <source>
        <dbReference type="ARBA" id="ARBA00022553"/>
    </source>
</evidence>
<dbReference type="Pfam" id="PF01627">
    <property type="entry name" value="Hpt"/>
    <property type="match status" value="1"/>
</dbReference>
<dbReference type="EMBL" id="QGTJ01000014">
    <property type="protein sequence ID" value="PWV58749.1"/>
    <property type="molecule type" value="Genomic_DNA"/>
</dbReference>
<dbReference type="SUPFAM" id="SSF50341">
    <property type="entry name" value="CheW-like"/>
    <property type="match status" value="1"/>
</dbReference>
<dbReference type="InterPro" id="IPR005467">
    <property type="entry name" value="His_kinase_dom"/>
</dbReference>
<evidence type="ECO:0000256" key="9">
    <source>
        <dbReference type="ARBA" id="ARBA00022840"/>
    </source>
</evidence>
<dbReference type="PANTHER" id="PTHR43395:SF10">
    <property type="entry name" value="CHEMOTAXIS PROTEIN CHEA"/>
    <property type="match status" value="1"/>
</dbReference>
<evidence type="ECO:0000256" key="7">
    <source>
        <dbReference type="ARBA" id="ARBA00022741"/>
    </source>
</evidence>
<dbReference type="InterPro" id="IPR036890">
    <property type="entry name" value="HATPase_C_sf"/>
</dbReference>
<dbReference type="Gene3D" id="1.10.287.560">
    <property type="entry name" value="Histidine kinase CheA-like, homodimeric domain"/>
    <property type="match status" value="1"/>
</dbReference>
<dbReference type="FunFam" id="3.30.565.10:FF:000016">
    <property type="entry name" value="Chemotaxis protein CheA, putative"/>
    <property type="match status" value="1"/>
</dbReference>
<sequence>MSGMNLEAARQTFIEEARERLQELEAGLLALEHDPQDGEWLNAVFRAAHTIKGSAGLFELDVIVGFTHRVETALDRLRSGEQAFTPALGALLLRAGDHIGLLLDAAVAAQEPDAALLQAGQALLDELARALGEAPPPVPAAAGTLPERVERSGGAALGPEFWHISVRFGREVLRNGMDPLSFIRYLGTLGRLLRVATVTDGLPALADFDAEACYLGFEIDLDSPVDRDTIAGAFEFVADDCTLHILPPRSLAAQYLELLRALPEDDLRIGELLVNSGCLSRVELEQGLRRQAEVQPSPPLGHILVDQHGVEPAVVDEALRRQGQVRERKAASARFLRVQAEHLDALIDQVGELVIAGAAVALLAQKHADTALEEAASTLSRLVAGIRDSALQLRMVPIGETFVRFQRIVRDVAHELGKEITLQISGEETELDKSVVEKIGDPLMHLVRNAIDHGIEPVETRLARGKPASGHLRLDAFHDSGSLVIEVGDDGGGLDRERIRAKAIANGLITADHELDARGLAELIFAPGLSTSDSVTQLSGRGVGMDVVRRNVESLRGSVEVHSTPGAGTVFRIRLPLTLAIIDGFLLGCSGSRFVVPLDSVVECVELDTAGAGVCPPYLNLRQHALPLVCLRELFGLPAGGGARRASVVVVQCGGRRAGIVVDELFGEFQTVIKPLGPLFAPLRAISGSTILGSGEVALIIDIAALVQLAAQRRPVLPSRSPA</sequence>
<evidence type="ECO:0000313" key="16">
    <source>
        <dbReference type="EMBL" id="PWV58749.1"/>
    </source>
</evidence>
<gene>
    <name evidence="16" type="ORF">C7443_11475</name>
</gene>
<dbReference type="RefSeq" id="WP_246004717.1">
    <property type="nucleotide sequence ID" value="NZ_QGTJ01000014.1"/>
</dbReference>
<dbReference type="InterPro" id="IPR004105">
    <property type="entry name" value="CheA-like_dim"/>
</dbReference>
<dbReference type="PROSITE" id="PS50851">
    <property type="entry name" value="CHEW"/>
    <property type="match status" value="1"/>
</dbReference>
<dbReference type="InterPro" id="IPR037006">
    <property type="entry name" value="CheA-like_homodim_sf"/>
</dbReference>